<dbReference type="PANTHER" id="PTHR42030">
    <property type="entry name" value="DRBM DOMAIN-CONTAINING PROTEIN"/>
    <property type="match status" value="1"/>
</dbReference>
<evidence type="ECO:0000313" key="2">
    <source>
        <dbReference type="EMBL" id="KAB8067586.1"/>
    </source>
</evidence>
<gene>
    <name evidence="2" type="ORF">BDV29DRAFT_185889</name>
</gene>
<dbReference type="SUPFAM" id="SSF54768">
    <property type="entry name" value="dsRNA-binding domain-like"/>
    <property type="match status" value="1"/>
</dbReference>
<accession>A0A5N5WGV3</accession>
<keyword evidence="3" id="KW-1185">Reference proteome</keyword>
<organism evidence="2 3">
    <name type="scientific">Aspergillus leporis</name>
    <dbReference type="NCBI Taxonomy" id="41062"/>
    <lineage>
        <taxon>Eukaryota</taxon>
        <taxon>Fungi</taxon>
        <taxon>Dikarya</taxon>
        <taxon>Ascomycota</taxon>
        <taxon>Pezizomycotina</taxon>
        <taxon>Eurotiomycetes</taxon>
        <taxon>Eurotiomycetidae</taxon>
        <taxon>Eurotiales</taxon>
        <taxon>Aspergillaceae</taxon>
        <taxon>Aspergillus</taxon>
        <taxon>Aspergillus subgen. Circumdati</taxon>
    </lineage>
</organism>
<proteinExistence type="predicted"/>
<evidence type="ECO:0008006" key="4">
    <source>
        <dbReference type="Google" id="ProtNLM"/>
    </source>
</evidence>
<evidence type="ECO:0000256" key="1">
    <source>
        <dbReference type="SAM" id="MobiDB-lite"/>
    </source>
</evidence>
<reference evidence="2 3" key="1">
    <citation type="submission" date="2019-04" db="EMBL/GenBank/DDBJ databases">
        <title>Friends and foes A comparative genomics study of 23 Aspergillus species from section Flavi.</title>
        <authorList>
            <consortium name="DOE Joint Genome Institute"/>
            <person name="Kjaerbolling I."/>
            <person name="Vesth T."/>
            <person name="Frisvad J.C."/>
            <person name="Nybo J.L."/>
            <person name="Theobald S."/>
            <person name="Kildgaard S."/>
            <person name="Isbrandt T."/>
            <person name="Kuo A."/>
            <person name="Sato A."/>
            <person name="Lyhne E.K."/>
            <person name="Kogle M.E."/>
            <person name="Wiebenga A."/>
            <person name="Kun R.S."/>
            <person name="Lubbers R.J."/>
            <person name="Makela M.R."/>
            <person name="Barry K."/>
            <person name="Chovatia M."/>
            <person name="Clum A."/>
            <person name="Daum C."/>
            <person name="Haridas S."/>
            <person name="He G."/>
            <person name="LaButti K."/>
            <person name="Lipzen A."/>
            <person name="Mondo S."/>
            <person name="Riley R."/>
            <person name="Salamov A."/>
            <person name="Simmons B.A."/>
            <person name="Magnuson J.K."/>
            <person name="Henrissat B."/>
            <person name="Mortensen U.H."/>
            <person name="Larsen T.O."/>
            <person name="Devries R.P."/>
            <person name="Grigoriev I.V."/>
            <person name="Machida M."/>
            <person name="Baker S.E."/>
            <person name="Andersen M.R."/>
        </authorList>
    </citation>
    <scope>NUCLEOTIDE SEQUENCE [LARGE SCALE GENOMIC DNA]</scope>
    <source>
        <strain evidence="2 3">CBS 151.66</strain>
    </source>
</reference>
<dbReference type="AlphaFoldDB" id="A0A5N5WGV3"/>
<feature type="region of interest" description="Disordered" evidence="1">
    <location>
        <begin position="89"/>
        <end position="118"/>
    </location>
</feature>
<dbReference type="CDD" id="cd00048">
    <property type="entry name" value="DSRM_SF"/>
    <property type="match status" value="1"/>
</dbReference>
<evidence type="ECO:0000313" key="3">
    <source>
        <dbReference type="Proteomes" id="UP000326565"/>
    </source>
</evidence>
<name>A0A5N5WGV3_9EURO</name>
<dbReference type="PANTHER" id="PTHR42030:SF1">
    <property type="entry name" value="DRBM DOMAIN-CONTAINING PROTEIN"/>
    <property type="match status" value="1"/>
</dbReference>
<dbReference type="EMBL" id="ML732466">
    <property type="protein sequence ID" value="KAB8067586.1"/>
    <property type="molecule type" value="Genomic_DNA"/>
</dbReference>
<dbReference type="Gene3D" id="3.30.160.20">
    <property type="match status" value="1"/>
</dbReference>
<dbReference type="OrthoDB" id="5418749at2759"/>
<protein>
    <recommendedName>
        <fullName evidence="4">DRBM domain-containing protein</fullName>
    </recommendedName>
</protein>
<sequence length="118" mass="13300">MSVPNVSSANNGNGRISWQDQLKSLCWGRKFSEPTFKIFTERRGGRTAWTCVVSVQGVQYPAQFWYDGNYINNAREDAAEKALNVLNGSQKSQAPRYPSLPGHISDPLFPQTSTYVRR</sequence>
<dbReference type="Proteomes" id="UP000326565">
    <property type="component" value="Unassembled WGS sequence"/>
</dbReference>